<reference evidence="1" key="1">
    <citation type="journal article" date="2015" name="Nature">
        <title>Complex archaea that bridge the gap between prokaryotes and eukaryotes.</title>
        <authorList>
            <person name="Spang A."/>
            <person name="Saw J.H."/>
            <person name="Jorgensen S.L."/>
            <person name="Zaremba-Niedzwiedzka K."/>
            <person name="Martijn J."/>
            <person name="Lind A.E."/>
            <person name="van Eijk R."/>
            <person name="Schleper C."/>
            <person name="Guy L."/>
            <person name="Ettema T.J."/>
        </authorList>
    </citation>
    <scope>NUCLEOTIDE SEQUENCE</scope>
</reference>
<dbReference type="Pfam" id="PF17963">
    <property type="entry name" value="Big_9"/>
    <property type="match status" value="2"/>
</dbReference>
<organism evidence="1">
    <name type="scientific">marine sediment metagenome</name>
    <dbReference type="NCBI Taxonomy" id="412755"/>
    <lineage>
        <taxon>unclassified sequences</taxon>
        <taxon>metagenomes</taxon>
        <taxon>ecological metagenomes</taxon>
    </lineage>
</organism>
<comment type="caution">
    <text evidence="1">The sequence shown here is derived from an EMBL/GenBank/DDBJ whole genome shotgun (WGS) entry which is preliminary data.</text>
</comment>
<name>A0A0F9EN22_9ZZZZ</name>
<sequence>MQFVQYRLRLRLRGLILSRGTTNHHLYRGEVDEPSRHRTGTSKLPYCNCGIRLRRLWSDKDAEADLARKAADASSYARPVQIVTANWEVDEDLAMHPYAPVYASLNPPGADVYRMESYGYGIDDGGDGFDTATDTATVEFIVTEYHPTGTYTLNYITMRDSALNVTGVYFTGGGGDEDARTVDIVTTDPDTSFAELDLNNISVSASPTNQGSPDGETVVTIEYYARDDKSGLGLVQYRLRDPQGINHDEYHYHSNFYSLFFDGDPTQWQQYEINVVLPAGSAPGTWGLSMMVLQDKANNRKTYDFTEIVHFDVVNGDTPEDNRAPTAADLAAAGDEDTAISDTVTASDFDVGDVLAFSATTDPANGSVAMGTDGAFTYTPDDDYYGQDSFTFTVTDDGGLTDTGTVTLTVTNQADAPTASDDTTTVTEDSSANAVDVLANDTYLPDPAETLTVTAVTQGSNGTVAITGGGTGLSYQPDADYYGSDSFTYTITDGDALTDTATVSVTVNADGVWATLGAGAARRATYTDADGTVVVATMTGAGTAALLLRGDGLASSGTSALTITGTNVYLDDVILTGTTADGVLAFNATGGNGRASIDVIRGSTPLGKLLAQAMDLTGAGVVLTGSGVIHQLRTGRLSNGADIVMPGTGAVSGVTIRADRVAAGSAITLGSPLRSLRAVEWLGGALGTPWA</sequence>
<evidence type="ECO:0000313" key="1">
    <source>
        <dbReference type="EMBL" id="KKL75513.1"/>
    </source>
</evidence>
<evidence type="ECO:0008006" key="2">
    <source>
        <dbReference type="Google" id="ProtNLM"/>
    </source>
</evidence>
<accession>A0A0F9EN22</accession>
<protein>
    <recommendedName>
        <fullName evidence="2">Cadherin-like domain-containing protein</fullName>
    </recommendedName>
</protein>
<dbReference type="EMBL" id="LAZR01024329">
    <property type="protein sequence ID" value="KKL75513.1"/>
    <property type="molecule type" value="Genomic_DNA"/>
</dbReference>
<proteinExistence type="predicted"/>
<dbReference type="Gene3D" id="2.60.40.3440">
    <property type="match status" value="2"/>
</dbReference>
<gene>
    <name evidence="1" type="ORF">LCGC14_2054140</name>
</gene>
<feature type="non-terminal residue" evidence="1">
    <location>
        <position position="691"/>
    </location>
</feature>
<dbReference type="AlphaFoldDB" id="A0A0F9EN22"/>